<dbReference type="GO" id="GO:0005886">
    <property type="term" value="C:plasma membrane"/>
    <property type="evidence" value="ECO:0007669"/>
    <property type="project" value="InterPro"/>
</dbReference>
<feature type="transmembrane region" description="Helical" evidence="12">
    <location>
        <begin position="102"/>
        <end position="124"/>
    </location>
</feature>
<keyword evidence="6 12" id="KW-1133">Transmembrane helix</keyword>
<accession>A0A9W4SYI7</accession>
<sequence length="624" mass="70533">MDENFQFDQVSIVASCLGGFIIFFGLVSFFVKERLYLSEALVSVIVGIILGPNVLNLLNPANWGSIDEISHDFLRIVIAVQVMISGVALPRAYPIKEWKTLIILYFPVMSYMWIVSGLLVRWFIPSIHFLEALAIAACITPTDPILANSVVKGRFAEKHVPPHVRNILSAESASNDGLAYPLLYIAIYLMEESSVGDAMKKWILYSWLYQVILSCAIGIVAGYAARKLLYFAESRRLIDKESFLVFAIALALFLTGIVSIIGSNDLLACFTAGTSFTWDDWFRKETEEAHLQEVIDMLLNLAVYVYVGATIPWSEFTNDEAGIQVWKLILCAILILIFRRLPIILALMKFMPAIKTYREGWFGPIGIGAIYYITVIKKELSSDITNPLYVAVEPVVYFVVISSILVHGITIPLVKISKRINTRTLTTGTLNNQVSRLPLIRIGTDLIFRPKTDKEKKPQSPEESENNSTTTTVEFDSQAEAQIGESCMTSSTRYEENRKEEEEGEEWHHHLKIDIPQNLREKFKRRHVTDLGKSGTYSSRYAIWDEGDSYIIENYDGEDIHIIPSTHTNSTQEQNKSYFFRRGTGSTNESPQKSSPNQEHADESITNEFNESIESIKSEKDPKN</sequence>
<gene>
    <name evidence="14" type="ORF">FWILDA_LOCUS12510</name>
</gene>
<keyword evidence="3" id="KW-0813">Transport</keyword>
<dbReference type="InterPro" id="IPR038770">
    <property type="entry name" value="Na+/solute_symporter_sf"/>
</dbReference>
<evidence type="ECO:0000256" key="3">
    <source>
        <dbReference type="ARBA" id="ARBA00022448"/>
    </source>
</evidence>
<feature type="transmembrane region" description="Helical" evidence="12">
    <location>
        <begin position="202"/>
        <end position="224"/>
    </location>
</feature>
<dbReference type="GO" id="GO:0042391">
    <property type="term" value="P:regulation of membrane potential"/>
    <property type="evidence" value="ECO:0007669"/>
    <property type="project" value="InterPro"/>
</dbReference>
<dbReference type="FunFam" id="1.20.1530.20:FF:000015">
    <property type="entry name" value="Na(+)/H(+) antiporter 2"/>
    <property type="match status" value="1"/>
</dbReference>
<dbReference type="EMBL" id="CAMKVN010004078">
    <property type="protein sequence ID" value="CAI2186309.1"/>
    <property type="molecule type" value="Genomic_DNA"/>
</dbReference>
<dbReference type="GO" id="GO:0120029">
    <property type="term" value="P:proton export across plasma membrane"/>
    <property type="evidence" value="ECO:0007669"/>
    <property type="project" value="InterPro"/>
</dbReference>
<comment type="subcellular location">
    <subcellularLocation>
        <location evidence="1">Membrane</location>
        <topology evidence="1">Multi-pass membrane protein</topology>
    </subcellularLocation>
</comment>
<evidence type="ECO:0000256" key="9">
    <source>
        <dbReference type="ARBA" id="ARBA00023136"/>
    </source>
</evidence>
<evidence type="ECO:0000256" key="1">
    <source>
        <dbReference type="ARBA" id="ARBA00004141"/>
    </source>
</evidence>
<feature type="compositionally biased region" description="Basic and acidic residues" evidence="11">
    <location>
        <begin position="614"/>
        <end position="624"/>
    </location>
</feature>
<protein>
    <submittedName>
        <fullName evidence="14">14430_t:CDS:1</fullName>
    </submittedName>
</protein>
<dbReference type="Proteomes" id="UP001153678">
    <property type="component" value="Unassembled WGS sequence"/>
</dbReference>
<evidence type="ECO:0000256" key="11">
    <source>
        <dbReference type="SAM" id="MobiDB-lite"/>
    </source>
</evidence>
<keyword evidence="5 12" id="KW-0812">Transmembrane</keyword>
<dbReference type="PANTHER" id="PTHR31382:SF1">
    <property type="entry name" value="SODIUM ION_PROTON EXCHANGER (EUROFUNG)"/>
    <property type="match status" value="1"/>
</dbReference>
<proteinExistence type="inferred from homology"/>
<evidence type="ECO:0000256" key="12">
    <source>
        <dbReference type="SAM" id="Phobius"/>
    </source>
</evidence>
<evidence type="ECO:0000313" key="14">
    <source>
        <dbReference type="EMBL" id="CAI2186309.1"/>
    </source>
</evidence>
<evidence type="ECO:0000259" key="13">
    <source>
        <dbReference type="Pfam" id="PF00999"/>
    </source>
</evidence>
<feature type="transmembrane region" description="Helical" evidence="12">
    <location>
        <begin position="40"/>
        <end position="61"/>
    </location>
</feature>
<feature type="transmembrane region" description="Helical" evidence="12">
    <location>
        <begin position="396"/>
        <end position="414"/>
    </location>
</feature>
<comment type="similarity">
    <text evidence="2">Belongs to the fungal Na(+)/H(+) exchanger family.</text>
</comment>
<comment type="caution">
    <text evidence="14">The sequence shown here is derived from an EMBL/GenBank/DDBJ whole genome shotgun (WGS) entry which is preliminary data.</text>
</comment>
<dbReference type="OrthoDB" id="2190219at2759"/>
<evidence type="ECO:0000256" key="5">
    <source>
        <dbReference type="ARBA" id="ARBA00022692"/>
    </source>
</evidence>
<feature type="compositionally biased region" description="Polar residues" evidence="11">
    <location>
        <begin position="584"/>
        <end position="613"/>
    </location>
</feature>
<feature type="transmembrane region" description="Helical" evidence="12">
    <location>
        <begin position="325"/>
        <end position="348"/>
    </location>
</feature>
<feature type="transmembrane region" description="Helical" evidence="12">
    <location>
        <begin position="73"/>
        <end position="90"/>
    </location>
</feature>
<dbReference type="InterPro" id="IPR006153">
    <property type="entry name" value="Cation/H_exchanger_TM"/>
</dbReference>
<evidence type="ECO:0000313" key="15">
    <source>
        <dbReference type="Proteomes" id="UP001153678"/>
    </source>
</evidence>
<feature type="transmembrane region" description="Helical" evidence="12">
    <location>
        <begin position="12"/>
        <end position="31"/>
    </location>
</feature>
<keyword evidence="9 12" id="KW-0472">Membrane</keyword>
<feature type="domain" description="Cation/H+ exchanger transmembrane" evidence="13">
    <location>
        <begin position="22"/>
        <end position="413"/>
    </location>
</feature>
<dbReference type="Pfam" id="PF00999">
    <property type="entry name" value="Na_H_Exchanger"/>
    <property type="match status" value="1"/>
</dbReference>
<reference evidence="14" key="1">
    <citation type="submission" date="2022-08" db="EMBL/GenBank/DDBJ databases">
        <authorList>
            <person name="Kallberg Y."/>
            <person name="Tangrot J."/>
            <person name="Rosling A."/>
        </authorList>
    </citation>
    <scope>NUCLEOTIDE SEQUENCE</scope>
    <source>
        <strain evidence="14">Wild A</strain>
    </source>
</reference>
<keyword evidence="4" id="KW-0050">Antiport</keyword>
<dbReference type="GO" id="GO:0036376">
    <property type="term" value="P:sodium ion export across plasma membrane"/>
    <property type="evidence" value="ECO:0007669"/>
    <property type="project" value="InterPro"/>
</dbReference>
<dbReference type="InterPro" id="IPR004712">
    <property type="entry name" value="Na+/H+_antiporter_fungi"/>
</dbReference>
<feature type="compositionally biased region" description="Basic and acidic residues" evidence="11">
    <location>
        <begin position="451"/>
        <end position="460"/>
    </location>
</feature>
<evidence type="ECO:0000256" key="6">
    <source>
        <dbReference type="ARBA" id="ARBA00022989"/>
    </source>
</evidence>
<organism evidence="14 15">
    <name type="scientific">Funneliformis geosporum</name>
    <dbReference type="NCBI Taxonomy" id="1117311"/>
    <lineage>
        <taxon>Eukaryota</taxon>
        <taxon>Fungi</taxon>
        <taxon>Fungi incertae sedis</taxon>
        <taxon>Mucoromycota</taxon>
        <taxon>Glomeromycotina</taxon>
        <taxon>Glomeromycetes</taxon>
        <taxon>Glomerales</taxon>
        <taxon>Glomeraceae</taxon>
        <taxon>Funneliformis</taxon>
    </lineage>
</organism>
<evidence type="ECO:0000256" key="7">
    <source>
        <dbReference type="ARBA" id="ARBA00023053"/>
    </source>
</evidence>
<evidence type="ECO:0000256" key="8">
    <source>
        <dbReference type="ARBA" id="ARBA00023065"/>
    </source>
</evidence>
<name>A0A9W4SYI7_9GLOM</name>
<keyword evidence="8" id="KW-0406">Ion transport</keyword>
<feature type="region of interest" description="Disordered" evidence="11">
    <location>
        <begin position="581"/>
        <end position="624"/>
    </location>
</feature>
<dbReference type="GO" id="GO:0015385">
    <property type="term" value="F:sodium:proton antiporter activity"/>
    <property type="evidence" value="ECO:0007669"/>
    <property type="project" value="InterPro"/>
</dbReference>
<feature type="transmembrane region" description="Helical" evidence="12">
    <location>
        <begin position="360"/>
        <end position="376"/>
    </location>
</feature>
<evidence type="ECO:0000256" key="4">
    <source>
        <dbReference type="ARBA" id="ARBA00022449"/>
    </source>
</evidence>
<dbReference type="AlphaFoldDB" id="A0A9W4SYI7"/>
<dbReference type="PANTHER" id="PTHR31382">
    <property type="entry name" value="NA(+)/H(+) ANTIPORTER"/>
    <property type="match status" value="1"/>
</dbReference>
<dbReference type="Gene3D" id="1.20.1530.20">
    <property type="match status" value="1"/>
</dbReference>
<keyword evidence="7" id="KW-0915">Sodium</keyword>
<evidence type="ECO:0000256" key="10">
    <source>
        <dbReference type="ARBA" id="ARBA00023201"/>
    </source>
</evidence>
<evidence type="ECO:0000256" key="2">
    <source>
        <dbReference type="ARBA" id="ARBA00005248"/>
    </source>
</evidence>
<feature type="region of interest" description="Disordered" evidence="11">
    <location>
        <begin position="451"/>
        <end position="509"/>
    </location>
</feature>
<keyword evidence="15" id="KW-1185">Reference proteome</keyword>
<keyword evidence="10" id="KW-0739">Sodium transport</keyword>
<feature type="transmembrane region" description="Helical" evidence="12">
    <location>
        <begin position="244"/>
        <end position="273"/>
    </location>
</feature>